<dbReference type="GO" id="GO:0003887">
    <property type="term" value="F:DNA-directed DNA polymerase activity"/>
    <property type="evidence" value="ECO:0007669"/>
    <property type="project" value="UniProtKB-KW"/>
</dbReference>
<evidence type="ECO:0000313" key="12">
    <source>
        <dbReference type="Proteomes" id="UP000050949"/>
    </source>
</evidence>
<keyword evidence="4" id="KW-0548">Nucleotidyltransferase</keyword>
<evidence type="ECO:0000256" key="8">
    <source>
        <dbReference type="ARBA" id="ARBA00049244"/>
    </source>
</evidence>
<dbReference type="eggNOG" id="COG1466">
    <property type="taxonomic scope" value="Bacteria"/>
</dbReference>
<dbReference type="PATRIC" id="fig|1122147.4.peg.1973"/>
<organism evidence="11 12">
    <name type="scientific">Schleiferilactobacillus harbinensis DSM 16991</name>
    <dbReference type="NCBI Taxonomy" id="1122147"/>
    <lineage>
        <taxon>Bacteria</taxon>
        <taxon>Bacillati</taxon>
        <taxon>Bacillota</taxon>
        <taxon>Bacilli</taxon>
        <taxon>Lactobacillales</taxon>
        <taxon>Lactobacillaceae</taxon>
        <taxon>Schleiferilactobacillus</taxon>
    </lineage>
</organism>
<comment type="catalytic activity">
    <reaction evidence="8">
        <text>DNA(n) + a 2'-deoxyribonucleoside 5'-triphosphate = DNA(n+1) + diphosphate</text>
        <dbReference type="Rhea" id="RHEA:22508"/>
        <dbReference type="Rhea" id="RHEA-COMP:17339"/>
        <dbReference type="Rhea" id="RHEA-COMP:17340"/>
        <dbReference type="ChEBI" id="CHEBI:33019"/>
        <dbReference type="ChEBI" id="CHEBI:61560"/>
        <dbReference type="ChEBI" id="CHEBI:173112"/>
        <dbReference type="EC" id="2.7.7.7"/>
    </reaction>
</comment>
<dbReference type="Pfam" id="PF06144">
    <property type="entry name" value="DNA_pol3_delta"/>
    <property type="match status" value="1"/>
</dbReference>
<evidence type="ECO:0000256" key="4">
    <source>
        <dbReference type="ARBA" id="ARBA00022695"/>
    </source>
</evidence>
<dbReference type="SUPFAM" id="SSF48019">
    <property type="entry name" value="post-AAA+ oligomerization domain-like"/>
    <property type="match status" value="1"/>
</dbReference>
<evidence type="ECO:0000313" key="11">
    <source>
        <dbReference type="EMBL" id="KRM28440.1"/>
    </source>
</evidence>
<dbReference type="EC" id="2.7.7.7" evidence="1"/>
<dbReference type="InterPro" id="IPR005790">
    <property type="entry name" value="DNA_polIII_delta"/>
</dbReference>
<dbReference type="GO" id="GO:0009360">
    <property type="term" value="C:DNA polymerase III complex"/>
    <property type="evidence" value="ECO:0007669"/>
    <property type="project" value="InterPro"/>
</dbReference>
<dbReference type="AlphaFoldDB" id="A0A0R1XED8"/>
<evidence type="ECO:0000256" key="7">
    <source>
        <dbReference type="ARBA" id="ARBA00034754"/>
    </source>
</evidence>
<dbReference type="InterPro" id="IPR048466">
    <property type="entry name" value="DNA_pol3_delta-like_C"/>
</dbReference>
<gene>
    <name evidence="11" type="ORF">FC91_GL001904</name>
</gene>
<accession>A0A0R1XED8</accession>
<keyword evidence="5" id="KW-0235">DNA replication</keyword>
<dbReference type="Pfam" id="PF21694">
    <property type="entry name" value="DNA_pol3_delta_C"/>
    <property type="match status" value="1"/>
</dbReference>
<keyword evidence="3" id="KW-0808">Transferase</keyword>
<reference evidence="11 12" key="1">
    <citation type="journal article" date="2015" name="Genome Announc.">
        <title>Expanding the biotechnology potential of lactobacilli through comparative genomics of 213 strains and associated genera.</title>
        <authorList>
            <person name="Sun Z."/>
            <person name="Harris H.M."/>
            <person name="McCann A."/>
            <person name="Guo C."/>
            <person name="Argimon S."/>
            <person name="Zhang W."/>
            <person name="Yang X."/>
            <person name="Jeffery I.B."/>
            <person name="Cooney J.C."/>
            <person name="Kagawa T.F."/>
            <person name="Liu W."/>
            <person name="Song Y."/>
            <person name="Salvetti E."/>
            <person name="Wrobel A."/>
            <person name="Rasinkangas P."/>
            <person name="Parkhill J."/>
            <person name="Rea M.C."/>
            <person name="O'Sullivan O."/>
            <person name="Ritari J."/>
            <person name="Douillard F.P."/>
            <person name="Paul Ross R."/>
            <person name="Yang R."/>
            <person name="Briner A.E."/>
            <person name="Felis G.E."/>
            <person name="de Vos W.M."/>
            <person name="Barrangou R."/>
            <person name="Klaenhammer T.R."/>
            <person name="Caufield P.W."/>
            <person name="Cui Y."/>
            <person name="Zhang H."/>
            <person name="O'Toole P.W."/>
        </authorList>
    </citation>
    <scope>NUCLEOTIDE SEQUENCE [LARGE SCALE GENOMIC DNA]</scope>
    <source>
        <strain evidence="11 12">DSM 16991</strain>
    </source>
</reference>
<dbReference type="Gene3D" id="3.40.50.300">
    <property type="entry name" value="P-loop containing nucleotide triphosphate hydrolases"/>
    <property type="match status" value="1"/>
</dbReference>
<keyword evidence="6" id="KW-0239">DNA-directed DNA polymerase</keyword>
<evidence type="ECO:0000256" key="5">
    <source>
        <dbReference type="ARBA" id="ARBA00022705"/>
    </source>
</evidence>
<dbReference type="EMBL" id="AZFW01000032">
    <property type="protein sequence ID" value="KRM28440.1"/>
    <property type="molecule type" value="Genomic_DNA"/>
</dbReference>
<protein>
    <recommendedName>
        <fullName evidence="2">DNA polymerase III subunit delta</fullName>
        <ecNumber evidence="1">2.7.7.7</ecNumber>
    </recommendedName>
</protein>
<dbReference type="GO" id="GO:0003677">
    <property type="term" value="F:DNA binding"/>
    <property type="evidence" value="ECO:0007669"/>
    <property type="project" value="InterPro"/>
</dbReference>
<dbReference type="Proteomes" id="UP000050949">
    <property type="component" value="Unassembled WGS sequence"/>
</dbReference>
<name>A0A0R1XED8_9LACO</name>
<dbReference type="PANTHER" id="PTHR34388:SF1">
    <property type="entry name" value="DNA POLYMERASE III SUBUNIT DELTA"/>
    <property type="match status" value="1"/>
</dbReference>
<evidence type="ECO:0000256" key="2">
    <source>
        <dbReference type="ARBA" id="ARBA00017703"/>
    </source>
</evidence>
<dbReference type="Gene3D" id="1.20.272.10">
    <property type="match status" value="1"/>
</dbReference>
<evidence type="ECO:0000256" key="1">
    <source>
        <dbReference type="ARBA" id="ARBA00012417"/>
    </source>
</evidence>
<comment type="caution">
    <text evidence="11">The sequence shown here is derived from an EMBL/GenBank/DDBJ whole genome shotgun (WGS) entry which is preliminary data.</text>
</comment>
<feature type="domain" description="DNA polymerase III delta N-terminal" evidence="9">
    <location>
        <begin position="21"/>
        <end position="146"/>
    </location>
</feature>
<evidence type="ECO:0000256" key="6">
    <source>
        <dbReference type="ARBA" id="ARBA00022932"/>
    </source>
</evidence>
<proteinExistence type="inferred from homology"/>
<evidence type="ECO:0000259" key="9">
    <source>
        <dbReference type="Pfam" id="PF06144"/>
    </source>
</evidence>
<dbReference type="PANTHER" id="PTHR34388">
    <property type="entry name" value="DNA POLYMERASE III SUBUNIT DELTA"/>
    <property type="match status" value="1"/>
</dbReference>
<evidence type="ECO:0000256" key="3">
    <source>
        <dbReference type="ARBA" id="ARBA00022679"/>
    </source>
</evidence>
<dbReference type="GO" id="GO:0006261">
    <property type="term" value="P:DNA-templated DNA replication"/>
    <property type="evidence" value="ECO:0007669"/>
    <property type="project" value="TreeGrafter"/>
</dbReference>
<dbReference type="InterPro" id="IPR008921">
    <property type="entry name" value="DNA_pol3_clamp-load_cplx_C"/>
</dbReference>
<dbReference type="InterPro" id="IPR010372">
    <property type="entry name" value="DNA_pol3_delta_N"/>
</dbReference>
<comment type="similarity">
    <text evidence="7">Belongs to the DNA polymerase HolA subunit family.</text>
</comment>
<dbReference type="NCBIfam" id="TIGR01128">
    <property type="entry name" value="holA"/>
    <property type="match status" value="1"/>
</dbReference>
<dbReference type="OrthoDB" id="9775929at2"/>
<feature type="domain" description="DNA polymerase III delta subunit-like C-terminal" evidence="10">
    <location>
        <begin position="219"/>
        <end position="331"/>
    </location>
</feature>
<sequence length="341" mass="37654">MIVDVNTLKANLKKGDVAPLYLILGPEGALQDSALAAFNQLLTADEQTMDFARLDMSTTPIAELLNETSSMPFYGERRVVIATDPQFLTGTGAKTQSKEAIDALTDYFSQPSPTTVLVISAPYEKLDERRKAVKRLRKNAVTVDAQQVASGAVSGRITKEIQAQGYTISNDALGLLVRKTEANYSTMVAQLPKLYLGAYPGHEITPVLVENLVPNTLTDNVFAVTDALMQQHFDQAVRVYQELLANQEEPLRLNALLLGQFRLLVQTKILARKGLNQMAIAKELNVHPFRIKLALRSNRAWPLATLVACYNELVHNEILFKSSQPDPIILFLRAVHGLKTA</sequence>
<evidence type="ECO:0000259" key="10">
    <source>
        <dbReference type="Pfam" id="PF21694"/>
    </source>
</evidence>
<dbReference type="InterPro" id="IPR027417">
    <property type="entry name" value="P-loop_NTPase"/>
</dbReference>
<dbReference type="SUPFAM" id="SSF52540">
    <property type="entry name" value="P-loop containing nucleoside triphosphate hydrolases"/>
    <property type="match status" value="1"/>
</dbReference>